<organism evidence="4 5">
    <name type="scientific">Dictyostelium discoideum</name>
    <name type="common">Social amoeba</name>
    <dbReference type="NCBI Taxonomy" id="44689"/>
    <lineage>
        <taxon>Eukaryota</taxon>
        <taxon>Amoebozoa</taxon>
        <taxon>Evosea</taxon>
        <taxon>Eumycetozoa</taxon>
        <taxon>Dictyostelia</taxon>
        <taxon>Dictyosteliales</taxon>
        <taxon>Dictyosteliaceae</taxon>
        <taxon>Dictyostelium</taxon>
    </lineage>
</organism>
<dbReference type="Proteomes" id="UP000002195">
    <property type="component" value="Unassembled WGS sequence"/>
</dbReference>
<feature type="domain" description="Peptidase M16 N-terminal" evidence="2">
    <location>
        <begin position="56"/>
        <end position="148"/>
    </location>
</feature>
<dbReference type="InterPro" id="IPR011249">
    <property type="entry name" value="Metalloenz_LuxS/M16"/>
</dbReference>
<reference evidence="4 5" key="1">
    <citation type="journal article" date="2005" name="Nature">
        <title>The genome of the social amoeba Dictyostelium discoideum.</title>
        <authorList>
            <consortium name="The Dictyostelium discoideum Sequencing Consortium"/>
            <person name="Eichinger L."/>
            <person name="Pachebat J.A."/>
            <person name="Glockner G."/>
            <person name="Rajandream M.A."/>
            <person name="Sucgang R."/>
            <person name="Berriman M."/>
            <person name="Song J."/>
            <person name="Olsen R."/>
            <person name="Szafranski K."/>
            <person name="Xu Q."/>
            <person name="Tunggal B."/>
            <person name="Kummerfeld S."/>
            <person name="Madera M."/>
            <person name="Konfortov B.A."/>
            <person name="Rivero F."/>
            <person name="Bankier A.T."/>
            <person name="Lehmann R."/>
            <person name="Hamlin N."/>
            <person name="Davies R."/>
            <person name="Gaudet P."/>
            <person name="Fey P."/>
            <person name="Pilcher K."/>
            <person name="Chen G."/>
            <person name="Saunders D."/>
            <person name="Sodergren E."/>
            <person name="Davis P."/>
            <person name="Kerhornou A."/>
            <person name="Nie X."/>
            <person name="Hall N."/>
            <person name="Anjard C."/>
            <person name="Hemphill L."/>
            <person name="Bason N."/>
            <person name="Farbrother P."/>
            <person name="Desany B."/>
            <person name="Just E."/>
            <person name="Morio T."/>
            <person name="Rost R."/>
            <person name="Churcher C."/>
            <person name="Cooper J."/>
            <person name="Haydock S."/>
            <person name="van Driessche N."/>
            <person name="Cronin A."/>
            <person name="Goodhead I."/>
            <person name="Muzny D."/>
            <person name="Mourier T."/>
            <person name="Pain A."/>
            <person name="Lu M."/>
            <person name="Harper D."/>
            <person name="Lindsay R."/>
            <person name="Hauser H."/>
            <person name="James K."/>
            <person name="Quiles M."/>
            <person name="Madan Babu M."/>
            <person name="Saito T."/>
            <person name="Buchrieser C."/>
            <person name="Wardroper A."/>
            <person name="Felder M."/>
            <person name="Thangavelu M."/>
            <person name="Johnson D."/>
            <person name="Knights A."/>
            <person name="Loulseged H."/>
            <person name="Mungall K."/>
            <person name="Oliver K."/>
            <person name="Price C."/>
            <person name="Quail M.A."/>
            <person name="Urushihara H."/>
            <person name="Hernandez J."/>
            <person name="Rabbinowitsch E."/>
            <person name="Steffen D."/>
            <person name="Sanders M."/>
            <person name="Ma J."/>
            <person name="Kohara Y."/>
            <person name="Sharp S."/>
            <person name="Simmonds M."/>
            <person name="Spiegler S."/>
            <person name="Tivey A."/>
            <person name="Sugano S."/>
            <person name="White B."/>
            <person name="Walker D."/>
            <person name="Woodward J."/>
            <person name="Winckler T."/>
            <person name="Tanaka Y."/>
            <person name="Shaulsky G."/>
            <person name="Schleicher M."/>
            <person name="Weinstock G."/>
            <person name="Rosenthal A."/>
            <person name="Cox E.C."/>
            <person name="Chisholm R.L."/>
            <person name="Gibbs R."/>
            <person name="Loomis W.F."/>
            <person name="Platzer M."/>
            <person name="Kay R.R."/>
            <person name="Williams J."/>
            <person name="Dear P.H."/>
            <person name="Noegel A.A."/>
            <person name="Barrell B."/>
            <person name="Kuspa A."/>
        </authorList>
    </citation>
    <scope>NUCLEOTIDE SEQUENCE [LARGE SCALE GENOMIC DNA]</scope>
    <source>
        <strain evidence="4 5">AX4</strain>
    </source>
</reference>
<evidence type="ECO:0000259" key="3">
    <source>
        <dbReference type="Pfam" id="PF05193"/>
    </source>
</evidence>
<dbReference type="RefSeq" id="XP_635728.1">
    <property type="nucleotide sequence ID" value="XM_630636.1"/>
</dbReference>
<dbReference type="PANTHER" id="PTHR43016:SF16">
    <property type="entry name" value="METALLOPROTEASE, PUTATIVE (AFU_ORTHOLOGUE AFUA_4G07610)-RELATED"/>
    <property type="match status" value="1"/>
</dbReference>
<dbReference type="KEGG" id="ddi:DDB_G0290415"/>
<dbReference type="GeneID" id="8627646"/>
<dbReference type="PhylomeDB" id="Q54G44"/>
<feature type="domain" description="Peptidase M16 C-terminal" evidence="3">
    <location>
        <begin position="200"/>
        <end position="370"/>
    </location>
</feature>
<dbReference type="EMBL" id="AAFI02000163">
    <property type="protein sequence ID" value="EAL62223.1"/>
    <property type="molecule type" value="Genomic_DNA"/>
</dbReference>
<dbReference type="GO" id="GO:0046872">
    <property type="term" value="F:metal ion binding"/>
    <property type="evidence" value="ECO:0007669"/>
    <property type="project" value="InterPro"/>
</dbReference>
<keyword evidence="5" id="KW-1185">Reference proteome</keyword>
<evidence type="ECO:0000313" key="5">
    <source>
        <dbReference type="Proteomes" id="UP000002195"/>
    </source>
</evidence>
<evidence type="ECO:0000256" key="1">
    <source>
        <dbReference type="SAM" id="MobiDB-lite"/>
    </source>
</evidence>
<dbReference type="FunFam" id="3.30.830.10:FF:000031">
    <property type="entry name" value="Putative zinc metalloprotease"/>
    <property type="match status" value="1"/>
</dbReference>
<dbReference type="eggNOG" id="KOG0961">
    <property type="taxonomic scope" value="Eukaryota"/>
</dbReference>
<dbReference type="AlphaFoldDB" id="Q54G44"/>
<dbReference type="PaxDb" id="44689-DDB0188878"/>
<dbReference type="SMR" id="Q54G44"/>
<dbReference type="InterPro" id="IPR007863">
    <property type="entry name" value="Peptidase_M16_C"/>
</dbReference>
<dbReference type="InParanoid" id="Q54G44"/>
<dbReference type="STRING" id="44689.Q54G44"/>
<dbReference type="dictyBase" id="DDB_G0290415"/>
<feature type="compositionally biased region" description="Acidic residues" evidence="1">
    <location>
        <begin position="744"/>
        <end position="757"/>
    </location>
</feature>
<dbReference type="PANTHER" id="PTHR43016">
    <property type="entry name" value="PRESEQUENCE PROTEASE"/>
    <property type="match status" value="1"/>
</dbReference>
<dbReference type="OMA" id="WEGFARI"/>
<accession>Q54G44</accession>
<comment type="caution">
    <text evidence="4">The sequence shown here is derived from an EMBL/GenBank/DDBJ whole genome shotgun (WGS) entry which is preliminary data.</text>
</comment>
<dbReference type="Gene3D" id="3.30.830.10">
    <property type="entry name" value="Metalloenzyme, LuxS/M16 peptidase-like"/>
    <property type="match status" value="4"/>
</dbReference>
<feature type="compositionally biased region" description="Acidic residues" evidence="1">
    <location>
        <begin position="773"/>
        <end position="795"/>
    </location>
</feature>
<feature type="region of interest" description="Disordered" evidence="1">
    <location>
        <begin position="744"/>
        <end position="798"/>
    </location>
</feature>
<dbReference type="Pfam" id="PF05193">
    <property type="entry name" value="Peptidase_M16_C"/>
    <property type="match status" value="1"/>
</dbReference>
<gene>
    <name evidence="4" type="ORF">DDB_G0290415</name>
</gene>
<dbReference type="HOGENOM" id="CLU_006065_0_0_1"/>
<dbReference type="MEROPS" id="M16.A18"/>
<dbReference type="Pfam" id="PF00675">
    <property type="entry name" value="Peptidase_M16"/>
    <property type="match status" value="1"/>
</dbReference>
<dbReference type="FunFam" id="3.30.830.10:FF:000015">
    <property type="entry name" value="Putative zinc metalloprotease"/>
    <property type="match status" value="1"/>
</dbReference>
<dbReference type="SUPFAM" id="SSF63411">
    <property type="entry name" value="LuxS/MPP-like metallohydrolase"/>
    <property type="match status" value="4"/>
</dbReference>
<evidence type="ECO:0000313" key="4">
    <source>
        <dbReference type="EMBL" id="EAL62223.1"/>
    </source>
</evidence>
<dbReference type="InterPro" id="IPR011765">
    <property type="entry name" value="Pept_M16_N"/>
</dbReference>
<dbReference type="FunFam" id="3.30.830.10:FF:000104">
    <property type="entry name" value="Metalloenzyme, LuxS/M16 peptidase-like protein"/>
    <property type="match status" value="1"/>
</dbReference>
<sequence>MTEISPLRDEYELLNSFTVEKTILIEKYQHKKTKFTIYNVKVGGPLVNCLVIVPTETLSNDGCPHTLEHLVFLGSENYPFKGYLDSVANLCFATGTNAFTDTDHTGYELETAGSDGFLQALPIYLDHIFYPTITEQAFTTEIHHINDKGENAGVVYCEMQERETKRNSIVYLNILRNIYSTPNGYASETGGLLEDIRELKVETIRDFHKSYYRPDNAALMVVGDINIDDIFNTLDSTMKKIISKGELPPMERPWSTIPTAFSESTTKKFLFPSEDETTAECTLTFEGPKFNEYDLNDSILILIEYLTSGVSSPIGSAMIDCEDSYGPQIFSHNFQFERNFHTLWFGSCDSKRIDEIKPKFLSIIKNLVETKTIDIERIRDSIRQSKLNTKLTVESDPKDVFSEIIAGDFLYGNNDFEKHVDFENVFEKLLKVDKDYWIDLMDKVFLKQACLEVQGVPSIQESKRISKEETDRLEKQVKELGQEKLKELGKILEDAKAYNDRPIDEKYFESIKIPSPNSISCYSVYSVLNDKPLHSNSNSNSNEKKLIGEEKLAKYLIESNPNKIPFKIVFNQVDSLFINIRVGFNTNELQDQLRDYLPLFLDLLLMSSIKKEDGTIINHDQVDSLVLKYAIKLTTSIGYSSNYEGGDFAQYCFLACDLKQDYYNQLIELLKDILVNIIIEPERIKIVAKKLLDAIPERKESSDKMVKSVIQHNQFNHDKSNSSHLNYLKQYKFLKNIINILGGDDEDDEHEDDEEQEGNGCGHGCKHNHNNEEKEDDHEDDDDDEKDNDEKEEEEKELKPIKITDDVLILIDQLKKIQNYFTTKTENVFVGVGGNIMQLKSPKDPWLNEFSFINGGGGKNVIDNSNQEIKSNPSSFQYQLINKENMISLRGKQLAITTAGSSSSTVQRVILNNITYDDVISKEYVALYVSMNYLEQLEGPFWKLLRGAGYCYGYRISANPESGLMTFKISRSTNPEMALQVGKQIIQDSLEKPFNKKWFEGARSSSIFEIANKEKNYDSVLENCYFDLIRGWVDKSYRDFYKLIFEVTEEDCKLAIKKFISPLFDDSTSLIVISSESARLESFKKTYPDLQIVDPETYFV</sequence>
<dbReference type="VEuPathDB" id="AmoebaDB:DDB_G0290415"/>
<name>Q54G44_DICDI</name>
<protein>
    <submittedName>
        <fullName evidence="4">Uncharacterized protein</fullName>
    </submittedName>
</protein>
<proteinExistence type="predicted"/>
<evidence type="ECO:0000259" key="2">
    <source>
        <dbReference type="Pfam" id="PF00675"/>
    </source>
</evidence>